<dbReference type="Proteomes" id="UP000601435">
    <property type="component" value="Unassembled WGS sequence"/>
</dbReference>
<feature type="compositionally biased region" description="Acidic residues" evidence="1">
    <location>
        <begin position="123"/>
        <end position="190"/>
    </location>
</feature>
<feature type="region of interest" description="Disordered" evidence="1">
    <location>
        <begin position="102"/>
        <end position="226"/>
    </location>
</feature>
<evidence type="ECO:0000313" key="2">
    <source>
        <dbReference type="EMBL" id="CAE7399820.1"/>
    </source>
</evidence>
<sequence length="268" mass="29521">MKAEDRNELLRTNKDVVLATLQAFSQLEKVLTLDQIQHCIKLKYGKECDLRLAHSQAGASDDPPKARPSLMMWPTEEAATAPMEEYHGLSAVGADGLLSAIPGRISSGTDPDADVGESGMESADAEPQEEDEADAGEAEENDAEQSGEDDAEQAEEDDAEQHEEDDAEQQEDDAEQPEDDAEQAEEDKDEGADQGHDMPKDQDAAAQNEHKKSESEELVFEAPAKKVKRNEDGPLWGAMQAFIRHAKKEHGKSFREAQTLWKHSLIRS</sequence>
<organism evidence="2 3">
    <name type="scientific">Symbiodinium necroappetens</name>
    <dbReference type="NCBI Taxonomy" id="1628268"/>
    <lineage>
        <taxon>Eukaryota</taxon>
        <taxon>Sar</taxon>
        <taxon>Alveolata</taxon>
        <taxon>Dinophyceae</taxon>
        <taxon>Suessiales</taxon>
        <taxon>Symbiodiniaceae</taxon>
        <taxon>Symbiodinium</taxon>
    </lineage>
</organism>
<gene>
    <name evidence="2" type="ORF">SNEC2469_LOCUS10933</name>
</gene>
<dbReference type="AlphaFoldDB" id="A0A812QR34"/>
<name>A0A812QR34_9DINO</name>
<comment type="caution">
    <text evidence="2">The sequence shown here is derived from an EMBL/GenBank/DDBJ whole genome shotgun (WGS) entry which is preliminary data.</text>
</comment>
<evidence type="ECO:0000256" key="1">
    <source>
        <dbReference type="SAM" id="MobiDB-lite"/>
    </source>
</evidence>
<feature type="compositionally biased region" description="Basic and acidic residues" evidence="1">
    <location>
        <begin position="191"/>
        <end position="215"/>
    </location>
</feature>
<dbReference type="OrthoDB" id="10548075at2759"/>
<keyword evidence="3" id="KW-1185">Reference proteome</keyword>
<accession>A0A812QR34</accession>
<feature type="non-terminal residue" evidence="2">
    <location>
        <position position="268"/>
    </location>
</feature>
<evidence type="ECO:0000313" key="3">
    <source>
        <dbReference type="Proteomes" id="UP000601435"/>
    </source>
</evidence>
<reference evidence="2" key="1">
    <citation type="submission" date="2021-02" db="EMBL/GenBank/DDBJ databases">
        <authorList>
            <person name="Dougan E. K."/>
            <person name="Rhodes N."/>
            <person name="Thang M."/>
            <person name="Chan C."/>
        </authorList>
    </citation>
    <scope>NUCLEOTIDE SEQUENCE</scope>
</reference>
<protein>
    <submittedName>
        <fullName evidence="2">Uncharacterized protein</fullName>
    </submittedName>
</protein>
<proteinExistence type="predicted"/>
<dbReference type="EMBL" id="CAJNJA010017364">
    <property type="protein sequence ID" value="CAE7399820.1"/>
    <property type="molecule type" value="Genomic_DNA"/>
</dbReference>